<dbReference type="GO" id="GO:0017004">
    <property type="term" value="P:cytochrome complex assembly"/>
    <property type="evidence" value="ECO:0007669"/>
    <property type="project" value="UniProtKB-KW"/>
</dbReference>
<accession>A0A4Q0PGJ4</accession>
<evidence type="ECO:0000256" key="1">
    <source>
        <dbReference type="ARBA" id="ARBA00004196"/>
    </source>
</evidence>
<dbReference type="SUPFAM" id="SSF52833">
    <property type="entry name" value="Thioredoxin-like"/>
    <property type="match status" value="1"/>
</dbReference>
<feature type="signal peptide" evidence="5">
    <location>
        <begin position="1"/>
        <end position="18"/>
    </location>
</feature>
<dbReference type="InterPro" id="IPR000866">
    <property type="entry name" value="AhpC/TSA"/>
</dbReference>
<dbReference type="GO" id="GO:0016209">
    <property type="term" value="F:antioxidant activity"/>
    <property type="evidence" value="ECO:0007669"/>
    <property type="project" value="InterPro"/>
</dbReference>
<dbReference type="AlphaFoldDB" id="A0A4Q0PGJ4"/>
<comment type="caution">
    <text evidence="7">The sequence shown here is derived from an EMBL/GenBank/DDBJ whole genome shotgun (WGS) entry which is preliminary data.</text>
</comment>
<evidence type="ECO:0000256" key="5">
    <source>
        <dbReference type="SAM" id="SignalP"/>
    </source>
</evidence>
<proteinExistence type="predicted"/>
<evidence type="ECO:0000256" key="3">
    <source>
        <dbReference type="ARBA" id="ARBA00023157"/>
    </source>
</evidence>
<dbReference type="EMBL" id="QOVK01000001">
    <property type="protein sequence ID" value="RXG26089.1"/>
    <property type="molecule type" value="Genomic_DNA"/>
</dbReference>
<sequence length="432" mass="49730">MKKVLLILLILTTVCSSAQNREKDEIIELDIKIVNGIIPFAPSYNYVYLQDRTTGTPWEETKMEVTGIPSNWENPVVQIIQFDPIQFIYQNYKQGNLEEQFVEGFLNHLHVDLKELDLSEKPIKCFSHIALTKLDNGDIKYRIDTNNNLDFSDEETFSPNEFPRTNLQDIDALSKKCHWIDGEVFSHNKVKSIKYAYNILKEKSGALLANFPQFAKAKYKDKTLIVSSGFTDPSFYKESTLIVVDSSRQIQDNQKIELEEFFEIEGQTYKNLGVDFSSQKLRIQKRANAKDAINSTQVGFPAISFGGTDFLSDTPIQLDDYKGKYLFFEFWGTWCGPCVIEMPELKSLYEKLDKNKIEFLGIANDSPESLEKYLLKAQIPWKQILSSTENNLVKKYGVLSFPTNYLINDKGEIVAKNLRVDQLSKQLQKFMN</sequence>
<dbReference type="InterPro" id="IPR050553">
    <property type="entry name" value="Thioredoxin_ResA/DsbE_sf"/>
</dbReference>
<dbReference type="PANTHER" id="PTHR42852">
    <property type="entry name" value="THIOL:DISULFIDE INTERCHANGE PROTEIN DSBE"/>
    <property type="match status" value="1"/>
</dbReference>
<dbReference type="InterPro" id="IPR013766">
    <property type="entry name" value="Thioredoxin_domain"/>
</dbReference>
<evidence type="ECO:0000313" key="8">
    <source>
        <dbReference type="Proteomes" id="UP000289859"/>
    </source>
</evidence>
<name>A0A4Q0PGJ4_9FLAO</name>
<dbReference type="OrthoDB" id="743079at2"/>
<feature type="chain" id="PRO_5020504715" evidence="5">
    <location>
        <begin position="19"/>
        <end position="432"/>
    </location>
</feature>
<dbReference type="Proteomes" id="UP000289859">
    <property type="component" value="Unassembled WGS sequence"/>
</dbReference>
<keyword evidence="2" id="KW-0201">Cytochrome c-type biogenesis</keyword>
<evidence type="ECO:0000256" key="2">
    <source>
        <dbReference type="ARBA" id="ARBA00022748"/>
    </source>
</evidence>
<feature type="domain" description="Thioredoxin" evidence="6">
    <location>
        <begin position="296"/>
        <end position="432"/>
    </location>
</feature>
<keyword evidence="8" id="KW-1185">Reference proteome</keyword>
<dbReference type="CDD" id="cd02966">
    <property type="entry name" value="TlpA_like_family"/>
    <property type="match status" value="1"/>
</dbReference>
<keyword evidence="3" id="KW-1015">Disulfide bond</keyword>
<dbReference type="GO" id="GO:0016491">
    <property type="term" value="F:oxidoreductase activity"/>
    <property type="evidence" value="ECO:0007669"/>
    <property type="project" value="InterPro"/>
</dbReference>
<dbReference type="Gene3D" id="3.40.30.10">
    <property type="entry name" value="Glutaredoxin"/>
    <property type="match status" value="1"/>
</dbReference>
<evidence type="ECO:0000259" key="6">
    <source>
        <dbReference type="PROSITE" id="PS51352"/>
    </source>
</evidence>
<evidence type="ECO:0000256" key="4">
    <source>
        <dbReference type="ARBA" id="ARBA00023284"/>
    </source>
</evidence>
<reference evidence="7 8" key="1">
    <citation type="submission" date="2018-07" db="EMBL/GenBank/DDBJ databases">
        <title>Leeuwenhoekiella genomics.</title>
        <authorList>
            <person name="Tahon G."/>
            <person name="Willems A."/>
        </authorList>
    </citation>
    <scope>NUCLEOTIDE SEQUENCE [LARGE SCALE GENOMIC DNA]</scope>
    <source>
        <strain evidence="7 8">LMG 29608</strain>
    </source>
</reference>
<comment type="subcellular location">
    <subcellularLocation>
        <location evidence="1">Cell envelope</location>
    </subcellularLocation>
</comment>
<dbReference type="InterPro" id="IPR036249">
    <property type="entry name" value="Thioredoxin-like_sf"/>
</dbReference>
<dbReference type="PROSITE" id="PS51352">
    <property type="entry name" value="THIOREDOXIN_2"/>
    <property type="match status" value="1"/>
</dbReference>
<organism evidence="7 8">
    <name type="scientific">Leeuwenhoekiella polynyae</name>
    <dbReference type="NCBI Taxonomy" id="1550906"/>
    <lineage>
        <taxon>Bacteria</taxon>
        <taxon>Pseudomonadati</taxon>
        <taxon>Bacteroidota</taxon>
        <taxon>Flavobacteriia</taxon>
        <taxon>Flavobacteriales</taxon>
        <taxon>Flavobacteriaceae</taxon>
        <taxon>Leeuwenhoekiella</taxon>
    </lineage>
</organism>
<dbReference type="RefSeq" id="WP_128763791.1">
    <property type="nucleotide sequence ID" value="NZ_JBHUOO010000018.1"/>
</dbReference>
<dbReference type="GO" id="GO:0030313">
    <property type="term" value="C:cell envelope"/>
    <property type="evidence" value="ECO:0007669"/>
    <property type="project" value="UniProtKB-SubCell"/>
</dbReference>
<keyword evidence="5" id="KW-0732">Signal</keyword>
<evidence type="ECO:0000313" key="7">
    <source>
        <dbReference type="EMBL" id="RXG26089.1"/>
    </source>
</evidence>
<dbReference type="PANTHER" id="PTHR42852:SF6">
    <property type="entry name" value="THIOL:DISULFIDE INTERCHANGE PROTEIN DSBE"/>
    <property type="match status" value="1"/>
</dbReference>
<gene>
    <name evidence="7" type="ORF">DSM02_80</name>
</gene>
<keyword evidence="4" id="KW-0676">Redox-active center</keyword>
<protein>
    <submittedName>
        <fullName evidence="7">Peroxiredoxin</fullName>
    </submittedName>
</protein>
<dbReference type="Pfam" id="PF00578">
    <property type="entry name" value="AhpC-TSA"/>
    <property type="match status" value="1"/>
</dbReference>